<evidence type="ECO:0000313" key="1">
    <source>
        <dbReference type="EMBL" id="ASN59819.1"/>
    </source>
</evidence>
<organism evidence="1 2">
    <name type="scientific">Latilactobacillus curvatus</name>
    <name type="common">Lactobacillus curvatus</name>
    <dbReference type="NCBI Taxonomy" id="28038"/>
    <lineage>
        <taxon>Bacteria</taxon>
        <taxon>Bacillati</taxon>
        <taxon>Bacillota</taxon>
        <taxon>Bacilli</taxon>
        <taxon>Lactobacillales</taxon>
        <taxon>Lactobacillaceae</taxon>
        <taxon>Latilactobacillus</taxon>
    </lineage>
</organism>
<protein>
    <submittedName>
        <fullName evidence="1">Uncharacterized protein</fullName>
    </submittedName>
</protein>
<reference evidence="1 2" key="1">
    <citation type="submission" date="2017-07" db="EMBL/GenBank/DDBJ databases">
        <title>Lactobacillus curvatus MRS6 whole genome.</title>
        <authorList>
            <person name="Jans C."/>
            <person name="Lagler S."/>
            <person name="Lacroix C."/>
            <person name="Meile L."/>
            <person name="Stevens M.J.A."/>
        </authorList>
    </citation>
    <scope>NUCLEOTIDE SEQUENCE [LARGE SCALE GENOMIC DNA]</scope>
    <source>
        <strain evidence="1 2">MRS6</strain>
    </source>
</reference>
<proteinExistence type="predicted"/>
<name>A0AAC9XZY6_LATCU</name>
<gene>
    <name evidence="1" type="ORF">CG419_03905</name>
</gene>
<dbReference type="RefSeq" id="WP_089556529.1">
    <property type="nucleotide sequence ID" value="NZ_CP022474.1"/>
</dbReference>
<accession>A0AAC9XZY6</accession>
<dbReference type="EMBL" id="CP022474">
    <property type="protein sequence ID" value="ASN59819.1"/>
    <property type="molecule type" value="Genomic_DNA"/>
</dbReference>
<dbReference type="Proteomes" id="UP000199749">
    <property type="component" value="Chromosome"/>
</dbReference>
<sequence>MICSGQNMCAIVIVHGQSEYALINSIKSKLRVNLEVFARKKGKESIQITGLTNILNNSIFKSKDALLNKYPNINQSKKKLNDFKIFTVMDVDDCCDTSVKNNYCNGYLSGVSSHELRSYFYPIYNDGNLENVLEDIEFPFVAKTNRDKKRYVAVFNNGAQTANENNIRDLCNRLNKSKKTNLDMLIEYMLQHKFEF</sequence>
<evidence type="ECO:0000313" key="2">
    <source>
        <dbReference type="Proteomes" id="UP000199749"/>
    </source>
</evidence>
<dbReference type="AlphaFoldDB" id="A0AAC9XZY6"/>